<dbReference type="KEGG" id="bfm:BP422_23615"/>
<evidence type="ECO:0000256" key="1">
    <source>
        <dbReference type="SAM" id="SignalP"/>
    </source>
</evidence>
<evidence type="ECO:0000313" key="3">
    <source>
        <dbReference type="Proteomes" id="UP000197781"/>
    </source>
</evidence>
<dbReference type="Proteomes" id="UP000197781">
    <property type="component" value="Chromosome"/>
</dbReference>
<name>A0A220MMT9_9BACL</name>
<evidence type="ECO:0000313" key="2">
    <source>
        <dbReference type="EMBL" id="ASJ56283.1"/>
    </source>
</evidence>
<feature type="chain" id="PRO_5013279167" description="DUF5590 domain-containing protein" evidence="1">
    <location>
        <begin position="20"/>
        <end position="153"/>
    </location>
</feature>
<keyword evidence="1" id="KW-0732">Signal</keyword>
<proteinExistence type="predicted"/>
<dbReference type="AlphaFoldDB" id="A0A220MMT9"/>
<evidence type="ECO:0008006" key="4">
    <source>
        <dbReference type="Google" id="ProtNLM"/>
    </source>
</evidence>
<gene>
    <name evidence="2" type="ORF">BP422_23615</name>
</gene>
<feature type="signal peptide" evidence="1">
    <location>
        <begin position="1"/>
        <end position="19"/>
    </location>
</feature>
<organism evidence="2 3">
    <name type="scientific">Brevibacillus formosus</name>
    <dbReference type="NCBI Taxonomy" id="54913"/>
    <lineage>
        <taxon>Bacteria</taxon>
        <taxon>Bacillati</taxon>
        <taxon>Bacillota</taxon>
        <taxon>Bacilli</taxon>
        <taxon>Bacillales</taxon>
        <taxon>Paenibacillaceae</taxon>
        <taxon>Brevibacillus</taxon>
    </lineage>
</organism>
<sequence length="153" mass="17531">MKKKSVFILGLVLAGAVFAGSNLYTSEDIEQYNKGNHLVTLHSLGIEVNSDELAPMQALTDENGKEWIYNRFSKRAPLIEKIIDERSVDVKDAFIEVQDEIMQKYTKKGDTLPVILLDENLNEGYFAFNRQDGETLSFKIKYDNGSWEYKLEK</sequence>
<protein>
    <recommendedName>
        <fullName evidence="4">DUF5590 domain-containing protein</fullName>
    </recommendedName>
</protein>
<dbReference type="RefSeq" id="WP_088909864.1">
    <property type="nucleotide sequence ID" value="NZ_CP018145.1"/>
</dbReference>
<reference evidence="2 3" key="1">
    <citation type="submission" date="2016-11" db="EMBL/GenBank/DDBJ databases">
        <authorList>
            <person name="Jaros S."/>
            <person name="Januszkiewicz K."/>
            <person name="Wedrychowicz H."/>
        </authorList>
    </citation>
    <scope>NUCLEOTIDE SEQUENCE [LARGE SCALE GENOMIC DNA]</scope>
    <source>
        <strain evidence="2 3">NF2</strain>
    </source>
</reference>
<dbReference type="EMBL" id="CP018145">
    <property type="protein sequence ID" value="ASJ56283.1"/>
    <property type="molecule type" value="Genomic_DNA"/>
</dbReference>
<accession>A0A220MMT9</accession>